<dbReference type="EMBL" id="JAVDYC010000001">
    <property type="protein sequence ID" value="MDR7326829.1"/>
    <property type="molecule type" value="Genomic_DNA"/>
</dbReference>
<dbReference type="RefSeq" id="WP_310423211.1">
    <property type="nucleotide sequence ID" value="NZ_JAVDYC010000001.1"/>
</dbReference>
<evidence type="ECO:0000313" key="2">
    <source>
        <dbReference type="EMBL" id="MDR7326829.1"/>
    </source>
</evidence>
<accession>A0AAE3ZX84</accession>
<feature type="compositionally biased region" description="Basic and acidic residues" evidence="1">
    <location>
        <begin position="26"/>
        <end position="35"/>
    </location>
</feature>
<sequence>MADGAGHRSGRQDPRNNRHRAGVRRPAMDPDRRAAEAAVLRSG</sequence>
<dbReference type="AlphaFoldDB" id="A0AAE3ZX84"/>
<gene>
    <name evidence="2" type="ORF">J2S44_007079</name>
</gene>
<name>A0AAE3ZX84_9ACTN</name>
<organism evidence="2 3">
    <name type="scientific">Catenuloplanes niger</name>
    <dbReference type="NCBI Taxonomy" id="587534"/>
    <lineage>
        <taxon>Bacteria</taxon>
        <taxon>Bacillati</taxon>
        <taxon>Actinomycetota</taxon>
        <taxon>Actinomycetes</taxon>
        <taxon>Micromonosporales</taxon>
        <taxon>Micromonosporaceae</taxon>
        <taxon>Catenuloplanes</taxon>
    </lineage>
</organism>
<protein>
    <submittedName>
        <fullName evidence="2">Uncharacterized protein</fullName>
    </submittedName>
</protein>
<proteinExistence type="predicted"/>
<comment type="caution">
    <text evidence="2">The sequence shown here is derived from an EMBL/GenBank/DDBJ whole genome shotgun (WGS) entry which is preliminary data.</text>
</comment>
<reference evidence="2 3" key="1">
    <citation type="submission" date="2023-07" db="EMBL/GenBank/DDBJ databases">
        <title>Sequencing the genomes of 1000 actinobacteria strains.</title>
        <authorList>
            <person name="Klenk H.-P."/>
        </authorList>
    </citation>
    <scope>NUCLEOTIDE SEQUENCE [LARGE SCALE GENOMIC DNA]</scope>
    <source>
        <strain evidence="2 3">DSM 44711</strain>
    </source>
</reference>
<feature type="region of interest" description="Disordered" evidence="1">
    <location>
        <begin position="1"/>
        <end position="43"/>
    </location>
</feature>
<evidence type="ECO:0000313" key="3">
    <source>
        <dbReference type="Proteomes" id="UP001183629"/>
    </source>
</evidence>
<evidence type="ECO:0000256" key="1">
    <source>
        <dbReference type="SAM" id="MobiDB-lite"/>
    </source>
</evidence>
<keyword evidence="3" id="KW-1185">Reference proteome</keyword>
<dbReference type="Proteomes" id="UP001183629">
    <property type="component" value="Unassembled WGS sequence"/>
</dbReference>